<protein>
    <submittedName>
        <fullName evidence="2">Uncharacterized protein</fullName>
    </submittedName>
</protein>
<feature type="region of interest" description="Disordered" evidence="1">
    <location>
        <begin position="1"/>
        <end position="64"/>
    </location>
</feature>
<evidence type="ECO:0000313" key="3">
    <source>
        <dbReference type="Proteomes" id="UP000298652"/>
    </source>
</evidence>
<dbReference type="Gramene" id="TKW10510">
    <property type="protein sequence ID" value="TKW10510"/>
    <property type="gene ID" value="SEVIR_6G169300v2"/>
</dbReference>
<dbReference type="Proteomes" id="UP000298652">
    <property type="component" value="Chromosome 6"/>
</dbReference>
<feature type="compositionally biased region" description="Basic residues" evidence="1">
    <location>
        <begin position="23"/>
        <end position="35"/>
    </location>
</feature>
<proteinExistence type="predicted"/>
<evidence type="ECO:0000256" key="1">
    <source>
        <dbReference type="SAM" id="MobiDB-lite"/>
    </source>
</evidence>
<evidence type="ECO:0000313" key="2">
    <source>
        <dbReference type="EMBL" id="TKW10510.1"/>
    </source>
</evidence>
<sequence>MASAATKLLRDALHGGASGARPPRSRHRARRHRTRAPVPAARRGGETATSTDAVGGGAAGSPARVKVGAWPLGHLRDRDGGRASPVLHHGLHHSCTFVGIKERRP</sequence>
<accession>A0A4U6U4H0</accession>
<keyword evidence="3" id="KW-1185">Reference proteome</keyword>
<gene>
    <name evidence="2" type="ORF">SEVIR_6G169300v2</name>
</gene>
<reference evidence="2" key="1">
    <citation type="submission" date="2019-03" db="EMBL/GenBank/DDBJ databases">
        <title>WGS assembly of Setaria viridis.</title>
        <authorList>
            <person name="Huang P."/>
            <person name="Jenkins J."/>
            <person name="Grimwood J."/>
            <person name="Barry K."/>
            <person name="Healey A."/>
            <person name="Mamidi S."/>
            <person name="Sreedasyam A."/>
            <person name="Shu S."/>
            <person name="Feldman M."/>
            <person name="Wu J."/>
            <person name="Yu Y."/>
            <person name="Chen C."/>
            <person name="Johnson J."/>
            <person name="Rokhsar D."/>
            <person name="Baxter I."/>
            <person name="Schmutz J."/>
            <person name="Brutnell T."/>
            <person name="Kellogg E."/>
        </authorList>
    </citation>
    <scope>NUCLEOTIDE SEQUENCE [LARGE SCALE GENOMIC DNA]</scope>
</reference>
<dbReference type="AlphaFoldDB" id="A0A4U6U4H0"/>
<dbReference type="EMBL" id="CM016557">
    <property type="protein sequence ID" value="TKW10510.1"/>
    <property type="molecule type" value="Genomic_DNA"/>
</dbReference>
<name>A0A4U6U4H0_SETVI</name>
<organism evidence="2 3">
    <name type="scientific">Setaria viridis</name>
    <name type="common">Green bristlegrass</name>
    <name type="synonym">Setaria italica subsp. viridis</name>
    <dbReference type="NCBI Taxonomy" id="4556"/>
    <lineage>
        <taxon>Eukaryota</taxon>
        <taxon>Viridiplantae</taxon>
        <taxon>Streptophyta</taxon>
        <taxon>Embryophyta</taxon>
        <taxon>Tracheophyta</taxon>
        <taxon>Spermatophyta</taxon>
        <taxon>Magnoliopsida</taxon>
        <taxon>Liliopsida</taxon>
        <taxon>Poales</taxon>
        <taxon>Poaceae</taxon>
        <taxon>PACMAD clade</taxon>
        <taxon>Panicoideae</taxon>
        <taxon>Panicodae</taxon>
        <taxon>Paniceae</taxon>
        <taxon>Cenchrinae</taxon>
        <taxon>Setaria</taxon>
    </lineage>
</organism>